<dbReference type="Proteomes" id="UP000190312">
    <property type="component" value="Unassembled WGS sequence"/>
</dbReference>
<feature type="region of interest" description="Disordered" evidence="2">
    <location>
        <begin position="161"/>
        <end position="188"/>
    </location>
</feature>
<dbReference type="GO" id="GO:0007186">
    <property type="term" value="P:G protein-coupled receptor signaling pathway"/>
    <property type="evidence" value="ECO:0007669"/>
    <property type="project" value="InterPro"/>
</dbReference>
<dbReference type="SMART" id="SM01224">
    <property type="entry name" value="G_gamma"/>
    <property type="match status" value="1"/>
</dbReference>
<evidence type="ECO:0000256" key="2">
    <source>
        <dbReference type="SAM" id="MobiDB-lite"/>
    </source>
</evidence>
<sequence length="188" mass="20709">MPAYELRSGGDVKNKKQSVADLKYRRLTELNARLKEDLDRPRVKVSEAAMSLINYCNNTRDFMVPSVWGQFAQELLSTFSTDLGEVALIPATGGIFTVTIYHSSSEVVETQETILWDRKTNGGFPEVKVLKSLVRNVIDPSRDLGHTDRALKAGNVSVKEGGAARVSSSEGKGGEKVDGEKKECEDCR</sequence>
<dbReference type="Gene3D" id="3.40.30.10">
    <property type="entry name" value="Glutaredoxin"/>
    <property type="match status" value="1"/>
</dbReference>
<name>A0A1S9DM57_ASPOZ</name>
<dbReference type="SUPFAM" id="SSF48670">
    <property type="entry name" value="Transducin (heterotrimeric G protein), gamma chain"/>
    <property type="match status" value="1"/>
</dbReference>
<organism evidence="4 5">
    <name type="scientific">Aspergillus oryzae</name>
    <name type="common">Yellow koji mold</name>
    <dbReference type="NCBI Taxonomy" id="5062"/>
    <lineage>
        <taxon>Eukaryota</taxon>
        <taxon>Fungi</taxon>
        <taxon>Dikarya</taxon>
        <taxon>Ascomycota</taxon>
        <taxon>Pezizomycotina</taxon>
        <taxon>Eurotiomycetes</taxon>
        <taxon>Eurotiomycetidae</taxon>
        <taxon>Eurotiales</taxon>
        <taxon>Aspergillaceae</taxon>
        <taxon>Aspergillus</taxon>
        <taxon>Aspergillus subgen. Circumdati</taxon>
    </lineage>
</organism>
<dbReference type="InterPro" id="IPR011893">
    <property type="entry name" value="Selenoprotein_Rdx-typ"/>
</dbReference>
<gene>
    <name evidence="4" type="ORF">OAory_01059610</name>
</gene>
<dbReference type="OrthoDB" id="60822at2759"/>
<dbReference type="InterPro" id="IPR036284">
    <property type="entry name" value="GGL_sf"/>
</dbReference>
<evidence type="ECO:0000259" key="3">
    <source>
        <dbReference type="SMART" id="SM01224"/>
    </source>
</evidence>
<evidence type="ECO:0000256" key="1">
    <source>
        <dbReference type="ARBA" id="ARBA00023284"/>
    </source>
</evidence>
<evidence type="ECO:0000313" key="4">
    <source>
        <dbReference type="EMBL" id="OOO10153.1"/>
    </source>
</evidence>
<dbReference type="PANTHER" id="PTHR36417:SF2">
    <property type="entry name" value="SELENOPROTEIN DOMAIN PROTEIN (AFU_ORTHOLOGUE AFUA_1G05220)"/>
    <property type="match status" value="1"/>
</dbReference>
<dbReference type="PANTHER" id="PTHR36417">
    <property type="entry name" value="SELENOPROTEIN DOMAIN PROTEIN (AFU_ORTHOLOGUE AFUA_1G05220)"/>
    <property type="match status" value="1"/>
</dbReference>
<proteinExistence type="predicted"/>
<dbReference type="SUPFAM" id="SSF52833">
    <property type="entry name" value="Thioredoxin-like"/>
    <property type="match status" value="1"/>
</dbReference>
<evidence type="ECO:0000313" key="5">
    <source>
        <dbReference type="Proteomes" id="UP000190312"/>
    </source>
</evidence>
<dbReference type="EMBL" id="MKZY01000004">
    <property type="protein sequence ID" value="OOO10153.1"/>
    <property type="molecule type" value="Genomic_DNA"/>
</dbReference>
<dbReference type="AlphaFoldDB" id="A0A1S9DM57"/>
<feature type="domain" description="G protein gamma" evidence="3">
    <location>
        <begin position="20"/>
        <end position="89"/>
    </location>
</feature>
<dbReference type="InterPro" id="IPR015898">
    <property type="entry name" value="G-protein_gamma-like_dom"/>
</dbReference>
<dbReference type="Pfam" id="PF10262">
    <property type="entry name" value="Rdx"/>
    <property type="match status" value="1"/>
</dbReference>
<dbReference type="VEuPathDB" id="FungiDB:AO090003000818"/>
<feature type="compositionally biased region" description="Basic and acidic residues" evidence="2">
    <location>
        <begin position="172"/>
        <end position="188"/>
    </location>
</feature>
<reference evidence="4 5" key="1">
    <citation type="submission" date="2016-10" db="EMBL/GenBank/DDBJ databases">
        <title>Genome sequencing of Aspergillus oryzae BCC7051.</title>
        <authorList>
            <person name="Thammarongtham C."/>
            <person name="Vorapreeda T."/>
            <person name="Nookaew I."/>
            <person name="Srisuk T."/>
            <person name="Land M."/>
            <person name="Jeennor S."/>
            <person name="Laoteng K."/>
        </authorList>
    </citation>
    <scope>NUCLEOTIDE SEQUENCE [LARGE SCALE GENOMIC DNA]</scope>
    <source>
        <strain evidence="4 5">BCC7051</strain>
    </source>
</reference>
<dbReference type="InterPro" id="IPR036249">
    <property type="entry name" value="Thioredoxin-like_sf"/>
</dbReference>
<protein>
    <submittedName>
        <fullName evidence="4">SelT/selW/selH selenoprotein</fullName>
    </submittedName>
</protein>
<keyword evidence="1" id="KW-0676">Redox-active center</keyword>
<comment type="caution">
    <text evidence="4">The sequence shown here is derived from an EMBL/GenBank/DDBJ whole genome shotgun (WGS) entry which is preliminary data.</text>
</comment>
<accession>A0A1S9DM57</accession>